<gene>
    <name evidence="12" type="ORF">ACFP57_10365</name>
</gene>
<evidence type="ECO:0000256" key="4">
    <source>
        <dbReference type="ARBA" id="ARBA00022679"/>
    </source>
</evidence>
<dbReference type="PANTHER" id="PTHR30616">
    <property type="entry name" value="UNCHARACTERIZED PROTEIN YFIH"/>
    <property type="match status" value="1"/>
</dbReference>
<evidence type="ECO:0000256" key="1">
    <source>
        <dbReference type="ARBA" id="ARBA00000553"/>
    </source>
</evidence>
<keyword evidence="5" id="KW-0479">Metal-binding</keyword>
<evidence type="ECO:0000256" key="3">
    <source>
        <dbReference type="ARBA" id="ARBA00007353"/>
    </source>
</evidence>
<keyword evidence="4" id="KW-0808">Transferase</keyword>
<dbReference type="SUPFAM" id="SSF64438">
    <property type="entry name" value="CNF1/YfiH-like putative cysteine hydrolases"/>
    <property type="match status" value="1"/>
</dbReference>
<reference evidence="13" key="1">
    <citation type="journal article" date="2019" name="Int. J. Syst. Evol. Microbiol.">
        <title>The Global Catalogue of Microorganisms (GCM) 10K type strain sequencing project: providing services to taxonomists for standard genome sequencing and annotation.</title>
        <authorList>
            <consortium name="The Broad Institute Genomics Platform"/>
            <consortium name="The Broad Institute Genome Sequencing Center for Infectious Disease"/>
            <person name="Wu L."/>
            <person name="Ma J."/>
        </authorList>
    </citation>
    <scope>NUCLEOTIDE SEQUENCE [LARGE SCALE GENOMIC DNA]</scope>
    <source>
        <strain evidence="13">CGMCC 1.15277</strain>
    </source>
</reference>
<evidence type="ECO:0000256" key="8">
    <source>
        <dbReference type="ARBA" id="ARBA00023008"/>
    </source>
</evidence>
<comment type="catalytic activity">
    <reaction evidence="1">
        <text>inosine + phosphate = alpha-D-ribose 1-phosphate + hypoxanthine</text>
        <dbReference type="Rhea" id="RHEA:27646"/>
        <dbReference type="ChEBI" id="CHEBI:17368"/>
        <dbReference type="ChEBI" id="CHEBI:17596"/>
        <dbReference type="ChEBI" id="CHEBI:43474"/>
        <dbReference type="ChEBI" id="CHEBI:57720"/>
        <dbReference type="EC" id="2.4.2.1"/>
    </reaction>
    <physiologicalReaction direction="left-to-right" evidence="1">
        <dbReference type="Rhea" id="RHEA:27647"/>
    </physiologicalReaction>
</comment>
<evidence type="ECO:0000256" key="10">
    <source>
        <dbReference type="ARBA" id="ARBA00048968"/>
    </source>
</evidence>
<proteinExistence type="inferred from homology"/>
<dbReference type="EMBL" id="JBHSUA010000020">
    <property type="protein sequence ID" value="MFC6397379.1"/>
    <property type="molecule type" value="Genomic_DNA"/>
</dbReference>
<dbReference type="InterPro" id="IPR003730">
    <property type="entry name" value="Cu_polyphenol_OxRdtase"/>
</dbReference>
<keyword evidence="7" id="KW-0862">Zinc</keyword>
<comment type="function">
    <text evidence="2">Purine nucleoside enzyme that catalyzes the phosphorolysis of adenosine and inosine nucleosides, yielding D-ribose 1-phosphate and the respective free bases, adenine and hypoxanthine. Also catalyzes the phosphorolysis of S-methyl-5'-thioadenosine into adenine and S-methyl-5-thio-alpha-D-ribose 1-phosphate. Also has adenosine deaminase activity.</text>
</comment>
<evidence type="ECO:0000256" key="5">
    <source>
        <dbReference type="ARBA" id="ARBA00022723"/>
    </source>
</evidence>
<comment type="caution">
    <text evidence="12">The sequence shown here is derived from an EMBL/GenBank/DDBJ whole genome shotgun (WGS) entry which is preliminary data.</text>
</comment>
<protein>
    <submittedName>
        <fullName evidence="12">Polyphenol oxidase family protein</fullName>
    </submittedName>
</protein>
<evidence type="ECO:0000256" key="9">
    <source>
        <dbReference type="ARBA" id="ARBA00047989"/>
    </source>
</evidence>
<dbReference type="InterPro" id="IPR038371">
    <property type="entry name" value="Cu_polyphenol_OxRdtase_sf"/>
</dbReference>
<dbReference type="CDD" id="cd16833">
    <property type="entry name" value="YfiH"/>
    <property type="match status" value="1"/>
</dbReference>
<evidence type="ECO:0000256" key="11">
    <source>
        <dbReference type="ARBA" id="ARBA00049893"/>
    </source>
</evidence>
<evidence type="ECO:0000256" key="6">
    <source>
        <dbReference type="ARBA" id="ARBA00022801"/>
    </source>
</evidence>
<evidence type="ECO:0000313" key="13">
    <source>
        <dbReference type="Proteomes" id="UP001596266"/>
    </source>
</evidence>
<comment type="similarity">
    <text evidence="3">Belongs to the purine nucleoside phosphorylase YfiH/LACC1 family.</text>
</comment>
<evidence type="ECO:0000256" key="2">
    <source>
        <dbReference type="ARBA" id="ARBA00003215"/>
    </source>
</evidence>
<dbReference type="InterPro" id="IPR011324">
    <property type="entry name" value="Cytotoxic_necrot_fac-like_cat"/>
</dbReference>
<dbReference type="Proteomes" id="UP001596266">
    <property type="component" value="Unassembled WGS sequence"/>
</dbReference>
<accession>A0ABW1X1L9</accession>
<keyword evidence="13" id="KW-1185">Reference proteome</keyword>
<name>A0ABW1X1L9_9ACTN</name>
<organism evidence="12 13">
    <name type="scientific">Luteococcus sanguinis</name>
    <dbReference type="NCBI Taxonomy" id="174038"/>
    <lineage>
        <taxon>Bacteria</taxon>
        <taxon>Bacillati</taxon>
        <taxon>Actinomycetota</taxon>
        <taxon>Actinomycetes</taxon>
        <taxon>Propionibacteriales</taxon>
        <taxon>Propionibacteriaceae</taxon>
        <taxon>Luteococcus</taxon>
    </lineage>
</organism>
<keyword evidence="6" id="KW-0378">Hydrolase</keyword>
<dbReference type="Gene3D" id="3.60.140.10">
    <property type="entry name" value="CNF1/YfiH-like putative cysteine hydrolases"/>
    <property type="match status" value="1"/>
</dbReference>
<dbReference type="RefSeq" id="WP_343885671.1">
    <property type="nucleotide sequence ID" value="NZ_BAAAKI010000010.1"/>
</dbReference>
<dbReference type="PANTHER" id="PTHR30616:SF2">
    <property type="entry name" value="PURINE NUCLEOSIDE PHOSPHORYLASE LACC1"/>
    <property type="match status" value="1"/>
</dbReference>
<keyword evidence="8" id="KW-0186">Copper</keyword>
<evidence type="ECO:0000313" key="12">
    <source>
        <dbReference type="EMBL" id="MFC6397379.1"/>
    </source>
</evidence>
<dbReference type="Pfam" id="PF02578">
    <property type="entry name" value="Cu-oxidase_4"/>
    <property type="match status" value="1"/>
</dbReference>
<comment type="catalytic activity">
    <reaction evidence="11">
        <text>S-methyl-5'-thioadenosine + phosphate = 5-(methylsulfanyl)-alpha-D-ribose 1-phosphate + adenine</text>
        <dbReference type="Rhea" id="RHEA:11852"/>
        <dbReference type="ChEBI" id="CHEBI:16708"/>
        <dbReference type="ChEBI" id="CHEBI:17509"/>
        <dbReference type="ChEBI" id="CHEBI:43474"/>
        <dbReference type="ChEBI" id="CHEBI:58533"/>
        <dbReference type="EC" id="2.4.2.28"/>
    </reaction>
    <physiologicalReaction direction="left-to-right" evidence="11">
        <dbReference type="Rhea" id="RHEA:11853"/>
    </physiologicalReaction>
</comment>
<comment type="catalytic activity">
    <reaction evidence="10">
        <text>adenosine + phosphate = alpha-D-ribose 1-phosphate + adenine</text>
        <dbReference type="Rhea" id="RHEA:27642"/>
        <dbReference type="ChEBI" id="CHEBI:16335"/>
        <dbReference type="ChEBI" id="CHEBI:16708"/>
        <dbReference type="ChEBI" id="CHEBI:43474"/>
        <dbReference type="ChEBI" id="CHEBI:57720"/>
        <dbReference type="EC" id="2.4.2.1"/>
    </reaction>
    <physiologicalReaction direction="left-to-right" evidence="10">
        <dbReference type="Rhea" id="RHEA:27643"/>
    </physiologicalReaction>
</comment>
<sequence>MFSFRLDPGANSGVGVVFTDRHDGFSSPGLGPLNLGRVDVDDANLVRANFASVRSTLGLGPVITLDQRHTPDVLVMDERQLASWGDPVRLGADAGEHPLPVADASVTALPGVALCIRVADCVPVLLADADRGVVGAAHAGRVGFATGVLANTVAAMRALGAADITAWIGPHVCGSCYEVPEQMADEVAAAHPAARSRTPQGTAALDLGAGCEAELVRLGARVERVDPCTLTTASLHSHRRDGAAAGRLAGLVWLQP</sequence>
<evidence type="ECO:0000256" key="7">
    <source>
        <dbReference type="ARBA" id="ARBA00022833"/>
    </source>
</evidence>
<comment type="catalytic activity">
    <reaction evidence="9">
        <text>adenosine + H2O + H(+) = inosine + NH4(+)</text>
        <dbReference type="Rhea" id="RHEA:24408"/>
        <dbReference type="ChEBI" id="CHEBI:15377"/>
        <dbReference type="ChEBI" id="CHEBI:15378"/>
        <dbReference type="ChEBI" id="CHEBI:16335"/>
        <dbReference type="ChEBI" id="CHEBI:17596"/>
        <dbReference type="ChEBI" id="CHEBI:28938"/>
        <dbReference type="EC" id="3.5.4.4"/>
    </reaction>
    <physiologicalReaction direction="left-to-right" evidence="9">
        <dbReference type="Rhea" id="RHEA:24409"/>
    </physiologicalReaction>
</comment>